<protein>
    <submittedName>
        <fullName evidence="8">Ceacam6 protein</fullName>
    </submittedName>
</protein>
<dbReference type="Proteomes" id="UP001152836">
    <property type="component" value="Unassembled WGS sequence"/>
</dbReference>
<dbReference type="EMBL" id="CALSGD010001620">
    <property type="protein sequence ID" value="CAH7383831.1"/>
    <property type="molecule type" value="Genomic_DNA"/>
</dbReference>
<evidence type="ECO:0000256" key="4">
    <source>
        <dbReference type="ARBA" id="ARBA00038222"/>
    </source>
</evidence>
<evidence type="ECO:0000313" key="9">
    <source>
        <dbReference type="Proteomes" id="UP001152836"/>
    </source>
</evidence>
<organism evidence="8 9">
    <name type="scientific">Phodopus roborovskii</name>
    <name type="common">Roborovski's desert hamster</name>
    <name type="synonym">Cricetulus roborovskii</name>
    <dbReference type="NCBI Taxonomy" id="109678"/>
    <lineage>
        <taxon>Eukaryota</taxon>
        <taxon>Metazoa</taxon>
        <taxon>Chordata</taxon>
        <taxon>Craniata</taxon>
        <taxon>Vertebrata</taxon>
        <taxon>Euteleostomi</taxon>
        <taxon>Mammalia</taxon>
        <taxon>Eutheria</taxon>
        <taxon>Euarchontoglires</taxon>
        <taxon>Glires</taxon>
        <taxon>Rodentia</taxon>
        <taxon>Myomorpha</taxon>
        <taxon>Muroidea</taxon>
        <taxon>Cricetidae</taxon>
        <taxon>Cricetinae</taxon>
        <taxon>Phodopus</taxon>
    </lineage>
</organism>
<evidence type="ECO:0000259" key="7">
    <source>
        <dbReference type="Pfam" id="PF07686"/>
    </source>
</evidence>
<keyword evidence="3" id="KW-0393">Immunoglobulin domain</keyword>
<gene>
    <name evidence="8" type="primary">Ceacam6</name>
    <name evidence="8" type="ORF">PHOROB_LOCUS16501</name>
</gene>
<evidence type="ECO:0000256" key="1">
    <source>
        <dbReference type="ARBA" id="ARBA00022729"/>
    </source>
</evidence>
<feature type="chain" id="PRO_5043381577" evidence="6">
    <location>
        <begin position="34"/>
        <end position="249"/>
    </location>
</feature>
<dbReference type="Gene3D" id="2.60.40.10">
    <property type="entry name" value="Immunoglobulins"/>
    <property type="match status" value="1"/>
</dbReference>
<dbReference type="SUPFAM" id="SSF48726">
    <property type="entry name" value="Immunoglobulin"/>
    <property type="match status" value="1"/>
</dbReference>
<reference evidence="8" key="1">
    <citation type="submission" date="2022-06" db="EMBL/GenBank/DDBJ databases">
        <authorList>
            <person name="Andreotti S."/>
            <person name="Wyler E."/>
        </authorList>
    </citation>
    <scope>NUCLEOTIDE SEQUENCE</scope>
</reference>
<dbReference type="CDD" id="cd05774">
    <property type="entry name" value="IgV_CEACAM_D1"/>
    <property type="match status" value="1"/>
</dbReference>
<dbReference type="PANTHER" id="PTHR44427:SF1">
    <property type="entry name" value="CARCINOEMBRYONIC ANTIGEN-RELATED CELL ADHESION MOLECULE 1"/>
    <property type="match status" value="1"/>
</dbReference>
<keyword evidence="1 6" id="KW-0732">Signal</keyword>
<keyword evidence="2" id="KW-0325">Glycoprotein</keyword>
<dbReference type="AlphaFoldDB" id="A0AAV0A7Z2"/>
<dbReference type="GO" id="GO:1990782">
    <property type="term" value="F:protein tyrosine kinase binding"/>
    <property type="evidence" value="ECO:0007669"/>
    <property type="project" value="TreeGrafter"/>
</dbReference>
<feature type="signal peptide" evidence="6">
    <location>
        <begin position="1"/>
        <end position="33"/>
    </location>
</feature>
<feature type="compositionally biased region" description="Polar residues" evidence="5">
    <location>
        <begin position="235"/>
        <end position="249"/>
    </location>
</feature>
<proteinExistence type="inferred from homology"/>
<feature type="domain" description="Immunoglobulin V-set" evidence="7">
    <location>
        <begin position="44"/>
        <end position="134"/>
    </location>
</feature>
<dbReference type="InterPro" id="IPR013106">
    <property type="entry name" value="Ig_V-set"/>
</dbReference>
<name>A0AAV0A7Z2_PHORO</name>
<dbReference type="GO" id="GO:0005886">
    <property type="term" value="C:plasma membrane"/>
    <property type="evidence" value="ECO:0007669"/>
    <property type="project" value="TreeGrafter"/>
</dbReference>
<comment type="similarity">
    <text evidence="4">Belongs to the immunoglobulin superfamily. CEA family.</text>
</comment>
<dbReference type="InterPro" id="IPR050831">
    <property type="entry name" value="CEA_cell_adhesion"/>
</dbReference>
<dbReference type="GO" id="GO:0002682">
    <property type="term" value="P:regulation of immune system process"/>
    <property type="evidence" value="ECO:0007669"/>
    <property type="project" value="TreeGrafter"/>
</dbReference>
<sequence>MDPPSTLLPTCVSWQGLLLTASLLTVCNVPTAAEPAIESLPPAVLEGDGVLLPAYGLPGNLSAFHWFKGKEPLDKNLIIKYEVKSQKTKQGILHSGRETLYPNGSLMLQNVTLKQSGIYNLNVHSAESDQKSVLVEVFVYPQLSKPSIRSNSSTAVEGQDTVELTCGPPFLKTSYVWWLNVPFRVTHSLWMFSMVQIRPKYFPHTNTSKKGEACGYPARQPLTLKHSIPGISMESPGNLTKRSSSTPSA</sequence>
<evidence type="ECO:0000313" key="8">
    <source>
        <dbReference type="EMBL" id="CAH7383831.1"/>
    </source>
</evidence>
<dbReference type="Pfam" id="PF07686">
    <property type="entry name" value="V-set"/>
    <property type="match status" value="1"/>
</dbReference>
<feature type="region of interest" description="Disordered" evidence="5">
    <location>
        <begin position="227"/>
        <end position="249"/>
    </location>
</feature>
<keyword evidence="9" id="KW-1185">Reference proteome</keyword>
<dbReference type="InterPro" id="IPR036179">
    <property type="entry name" value="Ig-like_dom_sf"/>
</dbReference>
<evidence type="ECO:0000256" key="5">
    <source>
        <dbReference type="SAM" id="MobiDB-lite"/>
    </source>
</evidence>
<evidence type="ECO:0000256" key="6">
    <source>
        <dbReference type="SAM" id="SignalP"/>
    </source>
</evidence>
<evidence type="ECO:0000256" key="2">
    <source>
        <dbReference type="ARBA" id="ARBA00023180"/>
    </source>
</evidence>
<dbReference type="GO" id="GO:0009986">
    <property type="term" value="C:cell surface"/>
    <property type="evidence" value="ECO:0007669"/>
    <property type="project" value="TreeGrafter"/>
</dbReference>
<evidence type="ECO:0000256" key="3">
    <source>
        <dbReference type="ARBA" id="ARBA00023319"/>
    </source>
</evidence>
<dbReference type="InterPro" id="IPR013783">
    <property type="entry name" value="Ig-like_fold"/>
</dbReference>
<comment type="caution">
    <text evidence="8">The sequence shown here is derived from an EMBL/GenBank/DDBJ whole genome shotgun (WGS) entry which is preliminary data.</text>
</comment>
<dbReference type="GO" id="GO:0007165">
    <property type="term" value="P:signal transduction"/>
    <property type="evidence" value="ECO:0007669"/>
    <property type="project" value="TreeGrafter"/>
</dbReference>
<accession>A0AAV0A7Z2</accession>
<dbReference type="PANTHER" id="PTHR44427">
    <property type="entry name" value="CARCINOEMBRYONIC ANTIGEN-RELATED CELL ADHESION MOLECULE 19"/>
    <property type="match status" value="1"/>
</dbReference>